<dbReference type="GO" id="GO:0004066">
    <property type="term" value="F:asparagine synthase (glutamine-hydrolyzing) activity"/>
    <property type="evidence" value="ECO:0007669"/>
    <property type="project" value="InterPro"/>
</dbReference>
<organism evidence="4">
    <name type="scientific">marine sediment metagenome</name>
    <dbReference type="NCBI Taxonomy" id="412755"/>
    <lineage>
        <taxon>unclassified sequences</taxon>
        <taxon>metagenomes</taxon>
        <taxon>ecological metagenomes</taxon>
    </lineage>
</organism>
<protein>
    <recommendedName>
        <fullName evidence="3">Asparagine synthetase domain-containing protein</fullName>
    </recommendedName>
</protein>
<name>X0YXV0_9ZZZZ</name>
<gene>
    <name evidence="4" type="ORF">S01H1_77889</name>
</gene>
<dbReference type="AlphaFoldDB" id="X0YXV0"/>
<dbReference type="Gene3D" id="3.40.50.620">
    <property type="entry name" value="HUPs"/>
    <property type="match status" value="1"/>
</dbReference>
<feature type="domain" description="Asparagine synthetase" evidence="3">
    <location>
        <begin position="113"/>
        <end position="218"/>
    </location>
</feature>
<dbReference type="InterPro" id="IPR001962">
    <property type="entry name" value="Asn_synthase"/>
</dbReference>
<dbReference type="GO" id="GO:0006529">
    <property type="term" value="P:asparagine biosynthetic process"/>
    <property type="evidence" value="ECO:0007669"/>
    <property type="project" value="InterPro"/>
</dbReference>
<dbReference type="EMBL" id="BARS01052382">
    <property type="protein sequence ID" value="GAG53093.1"/>
    <property type="molecule type" value="Genomic_DNA"/>
</dbReference>
<comment type="caution">
    <text evidence="4">The sequence shown here is derived from an EMBL/GenBank/DDBJ whole genome shotgun (WGS) entry which is preliminary data.</text>
</comment>
<reference evidence="4" key="1">
    <citation type="journal article" date="2014" name="Front. Microbiol.">
        <title>High frequency of phylogenetically diverse reductive dehalogenase-homologous genes in deep subseafloor sedimentary metagenomes.</title>
        <authorList>
            <person name="Kawai M."/>
            <person name="Futagami T."/>
            <person name="Toyoda A."/>
            <person name="Takaki Y."/>
            <person name="Nishi S."/>
            <person name="Hori S."/>
            <person name="Arai W."/>
            <person name="Tsubouchi T."/>
            <person name="Morono Y."/>
            <person name="Uchiyama I."/>
            <person name="Ito T."/>
            <person name="Fujiyama A."/>
            <person name="Inagaki F."/>
            <person name="Takami H."/>
        </authorList>
    </citation>
    <scope>NUCLEOTIDE SEQUENCE</scope>
    <source>
        <strain evidence="4">Expedition CK06-06</strain>
    </source>
</reference>
<keyword evidence="1" id="KW-0547">Nucleotide-binding</keyword>
<dbReference type="GO" id="GO:0005524">
    <property type="term" value="F:ATP binding"/>
    <property type="evidence" value="ECO:0007669"/>
    <property type="project" value="UniProtKB-KW"/>
</dbReference>
<dbReference type="GO" id="GO:0005829">
    <property type="term" value="C:cytosol"/>
    <property type="evidence" value="ECO:0007669"/>
    <property type="project" value="TreeGrafter"/>
</dbReference>
<keyword evidence="2" id="KW-0067">ATP-binding</keyword>
<dbReference type="InterPro" id="IPR014729">
    <property type="entry name" value="Rossmann-like_a/b/a_fold"/>
</dbReference>
<dbReference type="SUPFAM" id="SSF52402">
    <property type="entry name" value="Adenine nucleotide alpha hydrolases-like"/>
    <property type="match status" value="1"/>
</dbReference>
<evidence type="ECO:0000256" key="1">
    <source>
        <dbReference type="ARBA" id="ARBA00022741"/>
    </source>
</evidence>
<feature type="non-terminal residue" evidence="4">
    <location>
        <position position="231"/>
    </location>
</feature>
<evidence type="ECO:0000313" key="4">
    <source>
        <dbReference type="EMBL" id="GAG53093.1"/>
    </source>
</evidence>
<dbReference type="Pfam" id="PF00733">
    <property type="entry name" value="Asn_synthase"/>
    <property type="match status" value="2"/>
</dbReference>
<accession>X0YXV0</accession>
<evidence type="ECO:0000256" key="2">
    <source>
        <dbReference type="ARBA" id="ARBA00022840"/>
    </source>
</evidence>
<dbReference type="CDD" id="cd01991">
    <property type="entry name" value="Asn_synthase_B_C"/>
    <property type="match status" value="1"/>
</dbReference>
<proteinExistence type="predicted"/>
<feature type="domain" description="Asparagine synthetase" evidence="3">
    <location>
        <begin position="11"/>
        <end position="109"/>
    </location>
</feature>
<evidence type="ECO:0000259" key="3">
    <source>
        <dbReference type="Pfam" id="PF00733"/>
    </source>
</evidence>
<dbReference type="PANTHER" id="PTHR11772:SF2">
    <property type="entry name" value="ASPARAGINE SYNTHETASE [GLUTAMINE-HYDROLYZING]"/>
    <property type="match status" value="1"/>
</dbReference>
<dbReference type="InterPro" id="IPR050795">
    <property type="entry name" value="Asn_Synthetase"/>
</dbReference>
<sequence length="231" mass="25627">LLAHYADMAGARVDLICVGMEGTRGFEQAETAADALDLSLRLEALTTDDVEEDLDAVLWSVEEADPMKIGVGLPTYWAARSAAETGHRIFISGNCADEVFGGYQKYVREYASKGDSVRETMYRDVASSHEANFERDYKICSDLGLELRLPFADVDVVRYGLSLPTELKLSKDPASPRKLILRALAREKGFPEELADRPKKAVQYSTGVNKALQKLAKAEGKKLRVFLTDRF</sequence>
<feature type="non-terminal residue" evidence="4">
    <location>
        <position position="1"/>
    </location>
</feature>
<dbReference type="PANTHER" id="PTHR11772">
    <property type="entry name" value="ASPARAGINE SYNTHETASE"/>
    <property type="match status" value="1"/>
</dbReference>